<reference evidence="1 2" key="1">
    <citation type="submission" date="2013-04" db="EMBL/GenBank/DDBJ databases">
        <title>The Genome Sequence of Bacteroides massiliensis DSM 17679.</title>
        <authorList>
            <consortium name="The Broad Institute Genomics Platform"/>
            <person name="Earl A."/>
            <person name="Ward D."/>
            <person name="Feldgarden M."/>
            <person name="Gevers D."/>
            <person name="Martens E."/>
            <person name="Fenner L."/>
            <person name="Roux V."/>
            <person name="Mallet M.N."/>
            <person name="Raoult D."/>
            <person name="Walker B."/>
            <person name="Young S."/>
            <person name="Zeng Q."/>
            <person name="Gargeya S."/>
            <person name="Fitzgerald M."/>
            <person name="Haas B."/>
            <person name="Abouelleil A."/>
            <person name="Allen A.W."/>
            <person name="Alvarado L."/>
            <person name="Arachchi H.M."/>
            <person name="Berlin A.M."/>
            <person name="Chapman S.B."/>
            <person name="Gainer-Dewar J."/>
            <person name="Goldberg J."/>
            <person name="Griggs A."/>
            <person name="Gujja S."/>
            <person name="Hansen M."/>
            <person name="Howarth C."/>
            <person name="Imamovic A."/>
            <person name="Ireland A."/>
            <person name="Larimer J."/>
            <person name="McCowan C."/>
            <person name="Murphy C."/>
            <person name="Pearson M."/>
            <person name="Poon T.W."/>
            <person name="Priest M."/>
            <person name="Roberts A."/>
            <person name="Saif S."/>
            <person name="Shea T."/>
            <person name="Sisk P."/>
            <person name="Sykes S."/>
            <person name="Wortman J."/>
            <person name="Nusbaum C."/>
            <person name="Birren B."/>
        </authorList>
    </citation>
    <scope>NUCLEOTIDE SEQUENCE [LARGE SCALE GENOMIC DNA]</scope>
    <source>
        <strain evidence="2">B84634 / Timone 84634 / DSM 17679 / JCM 13223</strain>
    </source>
</reference>
<accession>U6RD47</accession>
<organism evidence="1 2">
    <name type="scientific">Phocaeicola massiliensis B84634 = Timone 84634 = DSM 17679 = JCM 13223</name>
    <dbReference type="NCBI Taxonomy" id="1121098"/>
    <lineage>
        <taxon>Bacteria</taxon>
        <taxon>Pseudomonadati</taxon>
        <taxon>Bacteroidota</taxon>
        <taxon>Bacteroidia</taxon>
        <taxon>Bacteroidales</taxon>
        <taxon>Bacteroidaceae</taxon>
        <taxon>Phocaeicola</taxon>
    </lineage>
</organism>
<sequence length="32" mass="3800">MKHVLFLLLAFITIPAWGTVNEDKKETYPYLF</sequence>
<evidence type="ECO:0000313" key="1">
    <source>
        <dbReference type="EMBL" id="EOA53666.1"/>
    </source>
</evidence>
<keyword evidence="2" id="KW-1185">Reference proteome</keyword>
<dbReference type="STRING" id="1121098.HMPREF1534_02787"/>
<dbReference type="AlphaFoldDB" id="U6RD47"/>
<dbReference type="EMBL" id="AQHY01000030">
    <property type="protein sequence ID" value="EOA53666.1"/>
    <property type="molecule type" value="Genomic_DNA"/>
</dbReference>
<protein>
    <submittedName>
        <fullName evidence="1">Uncharacterized protein</fullName>
    </submittedName>
</protein>
<comment type="caution">
    <text evidence="1">The sequence shown here is derived from an EMBL/GenBank/DDBJ whole genome shotgun (WGS) entry which is preliminary data.</text>
</comment>
<proteinExistence type="predicted"/>
<dbReference type="HOGENOM" id="CLU_3388049_0_0_10"/>
<dbReference type="Proteomes" id="UP000017831">
    <property type="component" value="Unassembled WGS sequence"/>
</dbReference>
<name>U6RD47_9BACT</name>
<evidence type="ECO:0000313" key="2">
    <source>
        <dbReference type="Proteomes" id="UP000017831"/>
    </source>
</evidence>
<gene>
    <name evidence="1" type="ORF">HMPREF1534_02787</name>
</gene>